<reference evidence="1" key="1">
    <citation type="journal article" date="2023" name="Mol. Phylogenet. Evol.">
        <title>Genome-scale phylogeny and comparative genomics of the fungal order Sordariales.</title>
        <authorList>
            <person name="Hensen N."/>
            <person name="Bonometti L."/>
            <person name="Westerberg I."/>
            <person name="Brannstrom I.O."/>
            <person name="Guillou S."/>
            <person name="Cros-Aarteil S."/>
            <person name="Calhoun S."/>
            <person name="Haridas S."/>
            <person name="Kuo A."/>
            <person name="Mondo S."/>
            <person name="Pangilinan J."/>
            <person name="Riley R."/>
            <person name="LaButti K."/>
            <person name="Andreopoulos B."/>
            <person name="Lipzen A."/>
            <person name="Chen C."/>
            <person name="Yan M."/>
            <person name="Daum C."/>
            <person name="Ng V."/>
            <person name="Clum A."/>
            <person name="Steindorff A."/>
            <person name="Ohm R.A."/>
            <person name="Martin F."/>
            <person name="Silar P."/>
            <person name="Natvig D.O."/>
            <person name="Lalanne C."/>
            <person name="Gautier V."/>
            <person name="Ament-Velasquez S.L."/>
            <person name="Kruys A."/>
            <person name="Hutchinson M.I."/>
            <person name="Powell A.J."/>
            <person name="Barry K."/>
            <person name="Miller A.N."/>
            <person name="Grigoriev I.V."/>
            <person name="Debuchy R."/>
            <person name="Gladieux P."/>
            <person name="Hiltunen Thoren M."/>
            <person name="Johannesson H."/>
        </authorList>
    </citation>
    <scope>NUCLEOTIDE SEQUENCE</scope>
    <source>
        <strain evidence="1">CBS 626.80</strain>
    </source>
</reference>
<protein>
    <submittedName>
        <fullName evidence="1">Uncharacterized protein</fullName>
    </submittedName>
</protein>
<dbReference type="Proteomes" id="UP001303222">
    <property type="component" value="Unassembled WGS sequence"/>
</dbReference>
<feature type="non-terminal residue" evidence="1">
    <location>
        <position position="74"/>
    </location>
</feature>
<keyword evidence="2" id="KW-1185">Reference proteome</keyword>
<organism evidence="1 2">
    <name type="scientific">Pseudoneurospora amorphoporcata</name>
    <dbReference type="NCBI Taxonomy" id="241081"/>
    <lineage>
        <taxon>Eukaryota</taxon>
        <taxon>Fungi</taxon>
        <taxon>Dikarya</taxon>
        <taxon>Ascomycota</taxon>
        <taxon>Pezizomycotina</taxon>
        <taxon>Sordariomycetes</taxon>
        <taxon>Sordariomycetidae</taxon>
        <taxon>Sordariales</taxon>
        <taxon>Sordariaceae</taxon>
        <taxon>Pseudoneurospora</taxon>
    </lineage>
</organism>
<name>A0AAN6SKY3_9PEZI</name>
<sequence length="74" mass="7760">MGRGATGLTTTTVTGIAGISTRTITGPDGTVLVPPPIPVHPGCELSPQMAKAMEDSVIEYCCDYIKAKNLLRDK</sequence>
<comment type="caution">
    <text evidence="1">The sequence shown here is derived from an EMBL/GenBank/DDBJ whole genome shotgun (WGS) entry which is preliminary data.</text>
</comment>
<dbReference type="AlphaFoldDB" id="A0AAN6SKY3"/>
<gene>
    <name evidence="1" type="ORF">QBC32DRAFT_329568</name>
</gene>
<dbReference type="EMBL" id="MU859061">
    <property type="protein sequence ID" value="KAK3957078.1"/>
    <property type="molecule type" value="Genomic_DNA"/>
</dbReference>
<proteinExistence type="predicted"/>
<reference evidence="1" key="2">
    <citation type="submission" date="2023-06" db="EMBL/GenBank/DDBJ databases">
        <authorList>
            <consortium name="Lawrence Berkeley National Laboratory"/>
            <person name="Mondo S.J."/>
            <person name="Hensen N."/>
            <person name="Bonometti L."/>
            <person name="Westerberg I."/>
            <person name="Brannstrom I.O."/>
            <person name="Guillou S."/>
            <person name="Cros-Aarteil S."/>
            <person name="Calhoun S."/>
            <person name="Haridas S."/>
            <person name="Kuo A."/>
            <person name="Pangilinan J."/>
            <person name="Riley R."/>
            <person name="Labutti K."/>
            <person name="Andreopoulos B."/>
            <person name="Lipzen A."/>
            <person name="Chen C."/>
            <person name="Yanf M."/>
            <person name="Daum C."/>
            <person name="Ng V."/>
            <person name="Clum A."/>
            <person name="Steindorff A."/>
            <person name="Ohm R."/>
            <person name="Martin F."/>
            <person name="Silar P."/>
            <person name="Natvig D."/>
            <person name="Lalanne C."/>
            <person name="Gautier V."/>
            <person name="Ament-Velasquez S.L."/>
            <person name="Kruys A."/>
            <person name="Hutchinson M.I."/>
            <person name="Powell A.J."/>
            <person name="Barry K."/>
            <person name="Miller A.N."/>
            <person name="Grigoriev I.V."/>
            <person name="Debuchy R."/>
            <person name="Gladieux P."/>
            <person name="Thoren M.H."/>
            <person name="Johannesson H."/>
        </authorList>
    </citation>
    <scope>NUCLEOTIDE SEQUENCE</scope>
    <source>
        <strain evidence="1">CBS 626.80</strain>
    </source>
</reference>
<evidence type="ECO:0000313" key="1">
    <source>
        <dbReference type="EMBL" id="KAK3957078.1"/>
    </source>
</evidence>
<accession>A0AAN6SKY3</accession>
<evidence type="ECO:0000313" key="2">
    <source>
        <dbReference type="Proteomes" id="UP001303222"/>
    </source>
</evidence>